<name>A0A1V8T2D8_9PEZI</name>
<dbReference type="AlphaFoldDB" id="A0A1V8T2D8"/>
<reference evidence="3" key="1">
    <citation type="submission" date="2017-03" db="EMBL/GenBank/DDBJ databases">
        <title>Genomes of endolithic fungi from Antarctica.</title>
        <authorList>
            <person name="Coleine C."/>
            <person name="Masonjones S."/>
            <person name="Stajich J.E."/>
        </authorList>
    </citation>
    <scope>NUCLEOTIDE SEQUENCE [LARGE SCALE GENOMIC DNA]</scope>
    <source>
        <strain evidence="3">CCFEE 5527</strain>
    </source>
</reference>
<gene>
    <name evidence="2" type="ORF">B0A48_09233</name>
</gene>
<accession>A0A1V8T2D8</accession>
<feature type="compositionally biased region" description="Basic and acidic residues" evidence="1">
    <location>
        <begin position="344"/>
        <end position="362"/>
    </location>
</feature>
<feature type="region of interest" description="Disordered" evidence="1">
    <location>
        <begin position="338"/>
        <end position="386"/>
    </location>
</feature>
<proteinExistence type="predicted"/>
<evidence type="ECO:0000256" key="1">
    <source>
        <dbReference type="SAM" id="MobiDB-lite"/>
    </source>
</evidence>
<comment type="caution">
    <text evidence="2">The sequence shown here is derived from an EMBL/GenBank/DDBJ whole genome shotgun (WGS) entry which is preliminary data.</text>
</comment>
<feature type="compositionally biased region" description="Low complexity" evidence="1">
    <location>
        <begin position="201"/>
        <end position="211"/>
    </location>
</feature>
<dbReference type="InParanoid" id="A0A1V8T2D8"/>
<sequence length="457" mass="50075">MSKKLQRVRSAHNHNSAVVTNLRTQLAEAEDLFAMNGDDIQVLVKEIVRMRRSLDQRIERPKSEPEEPKQGVDAWLDGVEAVGREAQTTKPRSFSPFAMPLQPEPGVDEPASNNGTPAFSTCAPKSLTEEDKPSDRAYPSKPMPHNLRNTLNDEPYGYGFRGRTTSFAFGRSPDLRQMLPYLRLSGASPPCPDSHAVPAATRSTSPSPSPQPFTNFTLTTLPDSIHPSFPTVLSINNCWVSVTCSYCGANSCSQPGGGRGFLKGLVGLTIHVVQAHGPGTANSRFEGDVCLAEILEHCRLTEISERDAKQLACGSQAVERPVKRVTLDYEIARQRLKMKQAGEGVRHEDRRDHSLDDDRETTAEDAAPPGKSFSRPTRGIKTSGHCEMHGREPCGEKRKGVFCKGGVEKKLRWGENTIFKIENDDGGEVGNGVEVEHGVEMEYGGGTEYGGEFAEDE</sequence>
<feature type="region of interest" description="Disordered" evidence="1">
    <location>
        <begin position="192"/>
        <end position="211"/>
    </location>
</feature>
<keyword evidence="3" id="KW-1185">Reference proteome</keyword>
<dbReference type="EMBL" id="NAJO01000019">
    <property type="protein sequence ID" value="OQO05464.1"/>
    <property type="molecule type" value="Genomic_DNA"/>
</dbReference>
<evidence type="ECO:0000313" key="2">
    <source>
        <dbReference type="EMBL" id="OQO05464.1"/>
    </source>
</evidence>
<dbReference type="Proteomes" id="UP000192596">
    <property type="component" value="Unassembled WGS sequence"/>
</dbReference>
<evidence type="ECO:0000313" key="3">
    <source>
        <dbReference type="Proteomes" id="UP000192596"/>
    </source>
</evidence>
<protein>
    <submittedName>
        <fullName evidence="2">Uncharacterized protein</fullName>
    </submittedName>
</protein>
<feature type="region of interest" description="Disordered" evidence="1">
    <location>
        <begin position="86"/>
        <end position="150"/>
    </location>
</feature>
<organism evidence="2 3">
    <name type="scientific">Cryoendolithus antarcticus</name>
    <dbReference type="NCBI Taxonomy" id="1507870"/>
    <lineage>
        <taxon>Eukaryota</taxon>
        <taxon>Fungi</taxon>
        <taxon>Dikarya</taxon>
        <taxon>Ascomycota</taxon>
        <taxon>Pezizomycotina</taxon>
        <taxon>Dothideomycetes</taxon>
        <taxon>Dothideomycetidae</taxon>
        <taxon>Cladosporiales</taxon>
        <taxon>Cladosporiaceae</taxon>
        <taxon>Cryoendolithus</taxon>
    </lineage>
</organism>